<dbReference type="SUPFAM" id="SSF48452">
    <property type="entry name" value="TPR-like"/>
    <property type="match status" value="5"/>
</dbReference>
<feature type="repeat" description="TPR" evidence="3">
    <location>
        <begin position="1063"/>
        <end position="1096"/>
    </location>
</feature>
<keyword evidence="7" id="KW-1185">Reference proteome</keyword>
<feature type="repeat" description="TPR" evidence="3">
    <location>
        <begin position="1567"/>
        <end position="1600"/>
    </location>
</feature>
<dbReference type="Gene3D" id="1.25.40.10">
    <property type="entry name" value="Tetratricopeptide repeat domain"/>
    <property type="match status" value="5"/>
</dbReference>
<dbReference type="InterPro" id="IPR003959">
    <property type="entry name" value="ATPase_AAA_core"/>
</dbReference>
<dbReference type="Proteomes" id="UP001159427">
    <property type="component" value="Unassembled WGS sequence"/>
</dbReference>
<evidence type="ECO:0000256" key="3">
    <source>
        <dbReference type="PROSITE-ProRule" id="PRU00339"/>
    </source>
</evidence>
<evidence type="ECO:0000313" key="6">
    <source>
        <dbReference type="EMBL" id="CAH3018990.1"/>
    </source>
</evidence>
<dbReference type="Pfam" id="PF13374">
    <property type="entry name" value="TPR_10"/>
    <property type="match status" value="1"/>
</dbReference>
<comment type="caution">
    <text evidence="6">The sequence shown here is derived from an EMBL/GenBank/DDBJ whole genome shotgun (WGS) entry which is preliminary data.</text>
</comment>
<feature type="non-terminal residue" evidence="6">
    <location>
        <position position="1771"/>
    </location>
</feature>
<dbReference type="InterPro" id="IPR019734">
    <property type="entry name" value="TPR_rpt"/>
</dbReference>
<gene>
    <name evidence="6" type="ORF">PEVE_00000521</name>
</gene>
<dbReference type="SMART" id="SM00028">
    <property type="entry name" value="TPR"/>
    <property type="match status" value="19"/>
</dbReference>
<dbReference type="Gene3D" id="3.40.50.300">
    <property type="entry name" value="P-loop containing nucleotide triphosphate hydrolases"/>
    <property type="match status" value="1"/>
</dbReference>
<dbReference type="CDD" id="cd00009">
    <property type="entry name" value="AAA"/>
    <property type="match status" value="1"/>
</dbReference>
<feature type="compositionally biased region" description="Basic and acidic residues" evidence="4">
    <location>
        <begin position="290"/>
        <end position="302"/>
    </location>
</feature>
<dbReference type="SUPFAM" id="SSF52540">
    <property type="entry name" value="P-loop containing nucleoside triphosphate hydrolases"/>
    <property type="match status" value="1"/>
</dbReference>
<organism evidence="6 7">
    <name type="scientific">Porites evermanni</name>
    <dbReference type="NCBI Taxonomy" id="104178"/>
    <lineage>
        <taxon>Eukaryota</taxon>
        <taxon>Metazoa</taxon>
        <taxon>Cnidaria</taxon>
        <taxon>Anthozoa</taxon>
        <taxon>Hexacorallia</taxon>
        <taxon>Scleractinia</taxon>
        <taxon>Fungiina</taxon>
        <taxon>Poritidae</taxon>
        <taxon>Porites</taxon>
    </lineage>
</organism>
<evidence type="ECO:0000256" key="4">
    <source>
        <dbReference type="SAM" id="MobiDB-lite"/>
    </source>
</evidence>
<dbReference type="InterPro" id="IPR027417">
    <property type="entry name" value="P-loop_NTPase"/>
</dbReference>
<accession>A0ABN8LP32</accession>
<dbReference type="Pfam" id="PF00004">
    <property type="entry name" value="AAA"/>
    <property type="match status" value="1"/>
</dbReference>
<feature type="repeat" description="TPR" evidence="3">
    <location>
        <begin position="1441"/>
        <end position="1474"/>
    </location>
</feature>
<feature type="repeat" description="TPR" evidence="3">
    <location>
        <begin position="1483"/>
        <end position="1516"/>
    </location>
</feature>
<evidence type="ECO:0000256" key="1">
    <source>
        <dbReference type="ARBA" id="ARBA00022737"/>
    </source>
</evidence>
<dbReference type="InterPro" id="IPR011990">
    <property type="entry name" value="TPR-like_helical_dom_sf"/>
</dbReference>
<evidence type="ECO:0000313" key="7">
    <source>
        <dbReference type="Proteomes" id="UP001159427"/>
    </source>
</evidence>
<keyword evidence="2 3" id="KW-0802">TPR repeat</keyword>
<proteinExistence type="predicted"/>
<dbReference type="PANTHER" id="PTHR45641:SF1">
    <property type="entry name" value="AAA+ ATPASE DOMAIN-CONTAINING PROTEIN"/>
    <property type="match status" value="1"/>
</dbReference>
<evidence type="ECO:0000259" key="5">
    <source>
        <dbReference type="Pfam" id="PF00004"/>
    </source>
</evidence>
<keyword evidence="1" id="KW-0677">Repeat</keyword>
<dbReference type="Pfam" id="PF13424">
    <property type="entry name" value="TPR_12"/>
    <property type="match status" value="8"/>
</dbReference>
<dbReference type="EMBL" id="CALNXI010000102">
    <property type="protein sequence ID" value="CAH3018990.1"/>
    <property type="molecule type" value="Genomic_DNA"/>
</dbReference>
<feature type="repeat" description="TPR" evidence="3">
    <location>
        <begin position="1525"/>
        <end position="1558"/>
    </location>
</feature>
<feature type="region of interest" description="Disordered" evidence="4">
    <location>
        <begin position="290"/>
        <end position="316"/>
    </location>
</feature>
<feature type="repeat" description="TPR" evidence="3">
    <location>
        <begin position="1735"/>
        <end position="1768"/>
    </location>
</feature>
<dbReference type="PROSITE" id="PS50005">
    <property type="entry name" value="TPR"/>
    <property type="match status" value="8"/>
</dbReference>
<dbReference type="PANTHER" id="PTHR45641">
    <property type="entry name" value="TETRATRICOPEPTIDE REPEAT PROTEIN (AFU_ORTHOLOGUE AFUA_6G03870)"/>
    <property type="match status" value="1"/>
</dbReference>
<feature type="domain" description="ATPase AAA-type core" evidence="5">
    <location>
        <begin position="347"/>
        <end position="470"/>
    </location>
</feature>
<name>A0ABN8LP32_9CNID</name>
<reference evidence="6 7" key="1">
    <citation type="submission" date="2022-05" db="EMBL/GenBank/DDBJ databases">
        <authorList>
            <consortium name="Genoscope - CEA"/>
            <person name="William W."/>
        </authorList>
    </citation>
    <scope>NUCLEOTIDE SEQUENCE [LARGE SCALE GENOMIC DNA]</scope>
</reference>
<feature type="repeat" description="TPR" evidence="3">
    <location>
        <begin position="1357"/>
        <end position="1390"/>
    </location>
</feature>
<feature type="repeat" description="TPR" evidence="3">
    <location>
        <begin position="1651"/>
        <end position="1684"/>
    </location>
</feature>
<sequence length="1771" mass="201164">MTLQPFSYEQLNFFKFSSLVLNEFPRVLRQTFKTMWDNTYGGRPGFQPWDDSTAVRNLFATTEGGKTKVPIHQSYNDWDCTNLFQATIFARSFALPVSAGSFTTLSDLYVKPRAIPHDSFHANVLSPGGNKAETFALAIDQLRRLRNSLCHPKNSEMDKATFDQRVNYAKDAFKALGVSTVPIDAVGGLTESDFPTNEVRRLEMKLRDESRAYIKFLEEVSSDICEIKAILHSIKQANKEDTKHFATGAQAEYATILEGVNADINVLKQMSEEDTASREVMARLEERINELKSRKDERDKQSENSGMRSSLLGAPLPSVVPNFTGRQGECEEIIRHVSSESTRLVSIWGSPGFGKTSVAIAVGHALQSQGLPVYWVSLRGVRSKADLASKFLSFLRKPTTTKQPSGQRLSIDEEVRQRFSDVSKPSAFILDNFDDLLESGSPNAKEEVMQLLEEILGRNQMLTFVVTTRESLEYMDLHFQGHKGLRIRPLDKASAMTLVSELLPNASAADCTQIAEVCGQVPLAVKLMCSLISEDSAQPHQIIDYFMTSSTEDRIIEMLNNPDYPARHRIQFLFDSSFKNLTIQEKDALISLSILPESFSTEVAAAVLSDTGSVEARKILGSLRRKSLIDSSSKPGTFTMHRLLQSFAREKGEREMRNTLLNSKSRLNAFYISFLEKLNKQFLTGNSMAAYMEFFENKKNIIESLVESCFDSERADSVYDVLVKGEIFLDSLFWNTNEAQNFFHIYDSAIKAAKLQEKDKYYRQLLSSIAFGEVTWGRKGKTRHLLSQVNALQTAAPIVPNLEKGKYLCYMGIYHFVTEETNNGVQFLKDALSTLKNCNSTEKHILEMVIFQILAVYFQSLNDLSSATTFYDKAIHQCMAMGDWQLLIIPSTKGETRESINEVKLQKNSDNLLRQPLKCEIAILLHEATNTFVDANTKQCIHKSLLQIVENIEGEVQVTPGLLTFHSVVTNLLWKLSSGDPAKLYEARIKYHESALTQCTESPLNIDEFENVSHLQNEALARCLLDLSKVFKERKSYHKALQANHQALEISERSLGEKHESTADSYRQLGVTQHEMHDYNSALQSHQRALAIRIKLFGEEHESTADSYRQLGVTQHEMHKYTLALQSHQRALAIRIKLFGEEHERTADSFMQLGVTQHEMHDYKSALQSHQSALAICIKLFGEEHERTADCYRNLSATQNNMQDYTKAVQSRQRALAIRIKLFGEGHESTADSYRQLGVTQHEMHDYTSALKSCQRALAIRIKLFGEEHESTADSYRQLGVTQHEMHKYTLALQSHQRALAIRIKLFGEEHESTADSYRQLGVTQHEMHDYTKAVQSHQCALAVHIKLFGEEHESTADSYRQLGVTQNNMHDYNSALQSHQRALAIRIKLFGEEHESTADSYRLLGVTQNNMQDYTKAVQSRQRALAIRIKLFGEEHESTADSYRQLGVTQHEMHDYTSALQSYQRALAIRIKLFGEEHESTADSYRQLGVTQNKMHDYNSALQSHQRALAIRIKLFGEEHESTADSYRQLGVTQHEMHDYTKAVQSHQRALAIRIKLFGEEHESTADSYRQLGVTQNNMHDYNSALQSLQRALAIRIKLFGEEHESTADSYRLLGVTQNSMRDYNSALQSRQRALAIHIKLFGEEHESTADSYRHIGVTQHEMHDYTSALQSYKRALAIRIKQFGEEHESTADCYKELGVTQINMHDFTSALQSHQRALAIRIKLFGEEHESTADSYWELGVTQQGMNDYTSALQSFLRALAIRIRQFGE</sequence>
<evidence type="ECO:0000256" key="2">
    <source>
        <dbReference type="ARBA" id="ARBA00022803"/>
    </source>
</evidence>
<protein>
    <recommendedName>
        <fullName evidence="5">ATPase AAA-type core domain-containing protein</fullName>
    </recommendedName>
</protein>